<name>A0AA87Z309_FICCA</name>
<accession>A0AA87Z309</accession>
<dbReference type="Proteomes" id="UP001187192">
    <property type="component" value="Unassembled WGS sequence"/>
</dbReference>
<evidence type="ECO:0000313" key="3">
    <source>
        <dbReference type="Proteomes" id="UP001187192"/>
    </source>
</evidence>
<dbReference type="EMBL" id="BTGU01001442">
    <property type="protein sequence ID" value="GMN23175.1"/>
    <property type="molecule type" value="Genomic_DNA"/>
</dbReference>
<comment type="caution">
    <text evidence="2">The sequence shown here is derived from an EMBL/GenBank/DDBJ whole genome shotgun (WGS) entry which is preliminary data.</text>
</comment>
<evidence type="ECO:0000256" key="1">
    <source>
        <dbReference type="SAM" id="MobiDB-lite"/>
    </source>
</evidence>
<feature type="region of interest" description="Disordered" evidence="1">
    <location>
        <begin position="52"/>
        <end position="116"/>
    </location>
</feature>
<protein>
    <submittedName>
        <fullName evidence="2">Uncharacterized protein</fullName>
    </submittedName>
</protein>
<proteinExistence type="predicted"/>
<reference evidence="2" key="1">
    <citation type="submission" date="2023-07" db="EMBL/GenBank/DDBJ databases">
        <title>draft genome sequence of fig (Ficus carica).</title>
        <authorList>
            <person name="Takahashi T."/>
            <person name="Nishimura K."/>
        </authorList>
    </citation>
    <scope>NUCLEOTIDE SEQUENCE</scope>
</reference>
<feature type="region of interest" description="Disordered" evidence="1">
    <location>
        <begin position="1"/>
        <end position="23"/>
    </location>
</feature>
<sequence>MQNLMESDRATQMLQLTSGSSSSTVQKDAILQWVLGTHQGIMMGVGSTLPRRTVPGASSSVGSQSKCSSSAQLPPEFAHVIPRNDLVPPGPLMNPPTPQADDDVADDDDEAVDLGD</sequence>
<evidence type="ECO:0000313" key="2">
    <source>
        <dbReference type="EMBL" id="GMN23175.1"/>
    </source>
</evidence>
<feature type="compositionally biased region" description="Pro residues" evidence="1">
    <location>
        <begin position="88"/>
        <end position="98"/>
    </location>
</feature>
<organism evidence="2 3">
    <name type="scientific">Ficus carica</name>
    <name type="common">Common fig</name>
    <dbReference type="NCBI Taxonomy" id="3494"/>
    <lineage>
        <taxon>Eukaryota</taxon>
        <taxon>Viridiplantae</taxon>
        <taxon>Streptophyta</taxon>
        <taxon>Embryophyta</taxon>
        <taxon>Tracheophyta</taxon>
        <taxon>Spermatophyta</taxon>
        <taxon>Magnoliopsida</taxon>
        <taxon>eudicotyledons</taxon>
        <taxon>Gunneridae</taxon>
        <taxon>Pentapetalae</taxon>
        <taxon>rosids</taxon>
        <taxon>fabids</taxon>
        <taxon>Rosales</taxon>
        <taxon>Moraceae</taxon>
        <taxon>Ficeae</taxon>
        <taxon>Ficus</taxon>
    </lineage>
</organism>
<feature type="compositionally biased region" description="Low complexity" evidence="1">
    <location>
        <begin position="58"/>
        <end position="70"/>
    </location>
</feature>
<dbReference type="AlphaFoldDB" id="A0AA87Z309"/>
<gene>
    <name evidence="2" type="ORF">TIFTF001_040413</name>
</gene>
<keyword evidence="3" id="KW-1185">Reference proteome</keyword>
<feature type="compositionally biased region" description="Acidic residues" evidence="1">
    <location>
        <begin position="100"/>
        <end position="116"/>
    </location>
</feature>